<gene>
    <name evidence="1" type="ORF">L345_16146</name>
</gene>
<dbReference type="Proteomes" id="UP000018936">
    <property type="component" value="Unassembled WGS sequence"/>
</dbReference>
<accession>V8N8Z8</accession>
<organism evidence="1 2">
    <name type="scientific">Ophiophagus hannah</name>
    <name type="common">King cobra</name>
    <name type="synonym">Naja hannah</name>
    <dbReference type="NCBI Taxonomy" id="8665"/>
    <lineage>
        <taxon>Eukaryota</taxon>
        <taxon>Metazoa</taxon>
        <taxon>Chordata</taxon>
        <taxon>Craniata</taxon>
        <taxon>Vertebrata</taxon>
        <taxon>Euteleostomi</taxon>
        <taxon>Lepidosauria</taxon>
        <taxon>Squamata</taxon>
        <taxon>Bifurcata</taxon>
        <taxon>Unidentata</taxon>
        <taxon>Episquamata</taxon>
        <taxon>Toxicofera</taxon>
        <taxon>Serpentes</taxon>
        <taxon>Colubroidea</taxon>
        <taxon>Elapidae</taxon>
        <taxon>Elapinae</taxon>
        <taxon>Ophiophagus</taxon>
    </lineage>
</organism>
<feature type="non-terminal residue" evidence="1">
    <location>
        <position position="1"/>
    </location>
</feature>
<comment type="caution">
    <text evidence="1">The sequence shown here is derived from an EMBL/GenBank/DDBJ whole genome shotgun (WGS) entry which is preliminary data.</text>
</comment>
<keyword evidence="2" id="KW-1185">Reference proteome</keyword>
<reference evidence="1 2" key="1">
    <citation type="journal article" date="2013" name="Proc. Natl. Acad. Sci. U.S.A.">
        <title>The king cobra genome reveals dynamic gene evolution and adaptation in the snake venom system.</title>
        <authorList>
            <person name="Vonk F.J."/>
            <person name="Casewell N.R."/>
            <person name="Henkel C.V."/>
            <person name="Heimberg A.M."/>
            <person name="Jansen H.J."/>
            <person name="McCleary R.J."/>
            <person name="Kerkkamp H.M."/>
            <person name="Vos R.A."/>
            <person name="Guerreiro I."/>
            <person name="Calvete J.J."/>
            <person name="Wuster W."/>
            <person name="Woods A.E."/>
            <person name="Logan J.M."/>
            <person name="Harrison R.A."/>
            <person name="Castoe T.A."/>
            <person name="de Koning A.P."/>
            <person name="Pollock D.D."/>
            <person name="Yandell M."/>
            <person name="Calderon D."/>
            <person name="Renjifo C."/>
            <person name="Currier R.B."/>
            <person name="Salgado D."/>
            <person name="Pla D."/>
            <person name="Sanz L."/>
            <person name="Hyder A.S."/>
            <person name="Ribeiro J.M."/>
            <person name="Arntzen J.W."/>
            <person name="van den Thillart G.E."/>
            <person name="Boetzer M."/>
            <person name="Pirovano W."/>
            <person name="Dirks R.P."/>
            <person name="Spaink H.P."/>
            <person name="Duboule D."/>
            <person name="McGlinn E."/>
            <person name="Kini R.M."/>
            <person name="Richardson M.K."/>
        </authorList>
    </citation>
    <scope>NUCLEOTIDE SEQUENCE</scope>
    <source>
        <tissue evidence="1">Blood</tissue>
    </source>
</reference>
<dbReference type="OrthoDB" id="10003267at2759"/>
<proteinExistence type="predicted"/>
<evidence type="ECO:0000313" key="2">
    <source>
        <dbReference type="Proteomes" id="UP000018936"/>
    </source>
</evidence>
<dbReference type="EMBL" id="AZIM01007184">
    <property type="protein sequence ID" value="ETE58133.1"/>
    <property type="molecule type" value="Genomic_DNA"/>
</dbReference>
<protein>
    <submittedName>
        <fullName evidence="1">Uncharacterized protein</fullName>
    </submittedName>
</protein>
<evidence type="ECO:0000313" key="1">
    <source>
        <dbReference type="EMBL" id="ETE58133.1"/>
    </source>
</evidence>
<sequence>MFRAVKVWLCFPFQVIDDLVKEVQELHKSIVILHHSLGDPYNTIFPDVLLRQPKYCPPFSPSCSFSCSRMGETANSEVYTGGPRLTPGRLATAQSYGRWKGCKVEFLPLNQEAHDDVNKIQPLGHLTHLYDSRSVPGGVCVSRNPLLPPSLRTTCSYDLDSSFRRLPSSPAWPCDDILGAQHFSPLLPFLVSSSPTLFHTTPFQRSGCPAVPLVNCPHCQEVSP</sequence>
<name>V8N8Z8_OPHHA</name>
<dbReference type="AlphaFoldDB" id="V8N8Z8"/>